<dbReference type="SMART" id="SM00385">
    <property type="entry name" value="CYCLIN"/>
    <property type="match status" value="1"/>
</dbReference>
<evidence type="ECO:0000313" key="6">
    <source>
        <dbReference type="Proteomes" id="UP000005226"/>
    </source>
</evidence>
<dbReference type="InterPro" id="IPR006671">
    <property type="entry name" value="Cyclin_N"/>
</dbReference>
<dbReference type="Pfam" id="PF00134">
    <property type="entry name" value="Cyclin_N"/>
    <property type="match status" value="1"/>
</dbReference>
<evidence type="ECO:0000256" key="1">
    <source>
        <dbReference type="ARBA" id="ARBA00003222"/>
    </source>
</evidence>
<evidence type="ECO:0000256" key="2">
    <source>
        <dbReference type="ARBA" id="ARBA00023127"/>
    </source>
</evidence>
<organism evidence="5 6">
    <name type="scientific">Takifugu rubripes</name>
    <name type="common">Japanese pufferfish</name>
    <name type="synonym">Fugu rubripes</name>
    <dbReference type="NCBI Taxonomy" id="31033"/>
    <lineage>
        <taxon>Eukaryota</taxon>
        <taxon>Metazoa</taxon>
        <taxon>Chordata</taxon>
        <taxon>Craniata</taxon>
        <taxon>Vertebrata</taxon>
        <taxon>Euteleostomi</taxon>
        <taxon>Actinopterygii</taxon>
        <taxon>Neopterygii</taxon>
        <taxon>Teleostei</taxon>
        <taxon>Neoteleostei</taxon>
        <taxon>Acanthomorphata</taxon>
        <taxon>Eupercaria</taxon>
        <taxon>Tetraodontiformes</taxon>
        <taxon>Tetradontoidea</taxon>
        <taxon>Tetraodontidae</taxon>
        <taxon>Takifugu</taxon>
    </lineage>
</organism>
<dbReference type="Gene3D" id="1.10.472.10">
    <property type="entry name" value="Cyclin-like"/>
    <property type="match status" value="2"/>
</dbReference>
<dbReference type="STRING" id="31033.ENSTRUP00000057081"/>
<dbReference type="PANTHER" id="PTHR10177">
    <property type="entry name" value="CYCLINS"/>
    <property type="match status" value="1"/>
</dbReference>
<dbReference type="Ensembl" id="ENSTRUT00000051510.2">
    <property type="protein sequence ID" value="ENSTRUP00000053870.2"/>
    <property type="gene ID" value="ENSTRUG00000025388.2"/>
</dbReference>
<dbReference type="InterPro" id="IPR036915">
    <property type="entry name" value="Cyclin-like_sf"/>
</dbReference>
<dbReference type="InterPro" id="IPR039361">
    <property type="entry name" value="Cyclin"/>
</dbReference>
<keyword evidence="2 3" id="KW-0195">Cyclin</keyword>
<comment type="similarity">
    <text evidence="3">Belongs to the cyclin family.</text>
</comment>
<sequence length="298" mass="33887">MDAFKLMKELRLNYEQEVHYLPKKTGLSLIESSVQGESRISAKCRDAKVEDLWSLTSFFGYSTQTFVLAVNLLDRFLAMMRIQPKHLSCVSLSCLHMAAKVTEEECNLTPCDELIRIGQCRFTVSDLERMEKIVADKLNFKSKAITALTFLHLYHQIARSQATDRNETLSLEKLEAQLKACLCRITFSLAKPSVLALALLMQGIEAVHSEDMLEIAYHIQKHLKVTFPLFIQQLIEGRGTRTALGSLREYFPALVIIPTIQGSFLCQLDWVSSEGFFSSEEELTVDIENYLGYNDLDD</sequence>
<gene>
    <name evidence="5" type="primary">LOC115246472</name>
</gene>
<dbReference type="GeneTree" id="ENSGT00940000156423"/>
<reference evidence="5" key="2">
    <citation type="submission" date="2025-08" db="UniProtKB">
        <authorList>
            <consortium name="Ensembl"/>
        </authorList>
    </citation>
    <scope>IDENTIFICATION</scope>
</reference>
<dbReference type="Proteomes" id="UP000005226">
    <property type="component" value="Chromosome 6"/>
</dbReference>
<evidence type="ECO:0000259" key="4">
    <source>
        <dbReference type="SMART" id="SM00385"/>
    </source>
</evidence>
<protein>
    <submittedName>
        <fullName evidence="5">Cyclin G2</fullName>
    </submittedName>
</protein>
<evidence type="ECO:0000256" key="3">
    <source>
        <dbReference type="RuleBase" id="RU000383"/>
    </source>
</evidence>
<reference evidence="5 6" key="1">
    <citation type="journal article" date="2011" name="Genome Biol. Evol.">
        <title>Integration of the genetic map and genome assembly of fugu facilitates insights into distinct features of genome evolution in teleosts and mammals.</title>
        <authorList>
            <person name="Kai W."/>
            <person name="Kikuchi K."/>
            <person name="Tohari S."/>
            <person name="Chew A.K."/>
            <person name="Tay A."/>
            <person name="Fujiwara A."/>
            <person name="Hosoya S."/>
            <person name="Suetake H."/>
            <person name="Naruse K."/>
            <person name="Brenner S."/>
            <person name="Suzuki Y."/>
            <person name="Venkatesh B."/>
        </authorList>
    </citation>
    <scope>NUCLEOTIDE SEQUENCE [LARGE SCALE GENOMIC DNA]</scope>
</reference>
<keyword evidence="6" id="KW-1185">Reference proteome</keyword>
<feature type="domain" description="Cyclin-like" evidence="4">
    <location>
        <begin position="50"/>
        <end position="136"/>
    </location>
</feature>
<name>A0A3B5KEQ1_TAKRU</name>
<evidence type="ECO:0000313" key="5">
    <source>
        <dbReference type="Ensembl" id="ENSTRUP00000053870.2"/>
    </source>
</evidence>
<accession>A0A3B5KEQ1</accession>
<dbReference type="InterPro" id="IPR013763">
    <property type="entry name" value="Cyclin-like_dom"/>
</dbReference>
<comment type="function">
    <text evidence="1">Essential for the control of the cell cycle at the G2/M (mitosis) transition.</text>
</comment>
<dbReference type="FunFam" id="1.10.472.10:FF:000006">
    <property type="entry name" value="Cyclin I"/>
    <property type="match status" value="1"/>
</dbReference>
<dbReference type="SUPFAM" id="SSF47954">
    <property type="entry name" value="Cyclin-like"/>
    <property type="match status" value="1"/>
</dbReference>
<dbReference type="AlphaFoldDB" id="A0A3B5KEQ1"/>
<proteinExistence type="inferred from homology"/>
<reference evidence="5" key="3">
    <citation type="submission" date="2025-09" db="UniProtKB">
        <authorList>
            <consortium name="Ensembl"/>
        </authorList>
    </citation>
    <scope>IDENTIFICATION</scope>
</reference>